<dbReference type="FunFam" id="1.25.40.10:FF:000073">
    <property type="entry name" value="Pentatricopeptide repeat-containing protein chloroplastic"/>
    <property type="match status" value="1"/>
</dbReference>
<dbReference type="GO" id="GO:0009451">
    <property type="term" value="P:RNA modification"/>
    <property type="evidence" value="ECO:0007669"/>
    <property type="project" value="InterPro"/>
</dbReference>
<dbReference type="PROSITE" id="PS51375">
    <property type="entry name" value="PPR"/>
    <property type="match status" value="5"/>
</dbReference>
<comment type="caution">
    <text evidence="3">The sequence shown here is derived from an EMBL/GenBank/DDBJ whole genome shotgun (WGS) entry which is preliminary data.</text>
</comment>
<dbReference type="PANTHER" id="PTHR47926:SF476">
    <property type="entry name" value="PENTATRICOPEPTIDE REPEAT-CONTAINING PROTEIN"/>
    <property type="match status" value="1"/>
</dbReference>
<keyword evidence="4" id="KW-1185">Reference proteome</keyword>
<evidence type="ECO:0000313" key="4">
    <source>
        <dbReference type="Proteomes" id="UP000734854"/>
    </source>
</evidence>
<proteinExistence type="predicted"/>
<dbReference type="FunFam" id="1.25.40.10:FF:000242">
    <property type="entry name" value="Pentatricopeptide repeat-containing protein"/>
    <property type="match status" value="1"/>
</dbReference>
<organism evidence="3 4">
    <name type="scientific">Zingiber officinale</name>
    <name type="common">Ginger</name>
    <name type="synonym">Amomum zingiber</name>
    <dbReference type="NCBI Taxonomy" id="94328"/>
    <lineage>
        <taxon>Eukaryota</taxon>
        <taxon>Viridiplantae</taxon>
        <taxon>Streptophyta</taxon>
        <taxon>Embryophyta</taxon>
        <taxon>Tracheophyta</taxon>
        <taxon>Spermatophyta</taxon>
        <taxon>Magnoliopsida</taxon>
        <taxon>Liliopsida</taxon>
        <taxon>Zingiberales</taxon>
        <taxon>Zingiberaceae</taxon>
        <taxon>Zingiber</taxon>
    </lineage>
</organism>
<evidence type="ECO:0000256" key="1">
    <source>
        <dbReference type="ARBA" id="ARBA00022737"/>
    </source>
</evidence>
<accession>A0A8J5IAS7</accession>
<evidence type="ECO:0000256" key="2">
    <source>
        <dbReference type="PROSITE-ProRule" id="PRU00708"/>
    </source>
</evidence>
<feature type="repeat" description="PPR" evidence="2">
    <location>
        <begin position="559"/>
        <end position="589"/>
    </location>
</feature>
<evidence type="ECO:0008006" key="5">
    <source>
        <dbReference type="Google" id="ProtNLM"/>
    </source>
</evidence>
<feature type="repeat" description="PPR" evidence="2">
    <location>
        <begin position="326"/>
        <end position="360"/>
    </location>
</feature>
<dbReference type="Pfam" id="PF13041">
    <property type="entry name" value="PPR_2"/>
    <property type="match status" value="1"/>
</dbReference>
<reference evidence="3 4" key="1">
    <citation type="submission" date="2020-08" db="EMBL/GenBank/DDBJ databases">
        <title>Plant Genome Project.</title>
        <authorList>
            <person name="Zhang R.-G."/>
        </authorList>
    </citation>
    <scope>NUCLEOTIDE SEQUENCE [LARGE SCALE GENOMIC DNA]</scope>
    <source>
        <tissue evidence="3">Rhizome</tissue>
    </source>
</reference>
<name>A0A8J5IAS7_ZINOF</name>
<dbReference type="Proteomes" id="UP000734854">
    <property type="component" value="Unassembled WGS sequence"/>
</dbReference>
<dbReference type="InterPro" id="IPR046960">
    <property type="entry name" value="PPR_At4g14850-like_plant"/>
</dbReference>
<dbReference type="NCBIfam" id="TIGR00756">
    <property type="entry name" value="PPR"/>
    <property type="match status" value="5"/>
</dbReference>
<gene>
    <name evidence="3" type="ORF">ZIOFF_012893</name>
</gene>
<dbReference type="EMBL" id="JACMSC010000003">
    <property type="protein sequence ID" value="KAG6530650.1"/>
    <property type="molecule type" value="Genomic_DNA"/>
</dbReference>
<dbReference type="Pfam" id="PF01535">
    <property type="entry name" value="PPR"/>
    <property type="match status" value="7"/>
</dbReference>
<dbReference type="AlphaFoldDB" id="A0A8J5IAS7"/>
<dbReference type="OrthoDB" id="731210at2759"/>
<dbReference type="GO" id="GO:0003723">
    <property type="term" value="F:RNA binding"/>
    <property type="evidence" value="ECO:0007669"/>
    <property type="project" value="InterPro"/>
</dbReference>
<sequence>MAATARSVLDCLIQHAVRPKRTSPAATSASTIIRHLDSGDLRKAIATLSSSASPFPDNVYASLLHLCSSRRSLVDVRRVESHLVAFSPSSSPSIFLLNRTIVTYARCGSPADARELFDEMPTRDGGTWNAMISAYALSDCPNEAVSLFSRMNSAGIRPKDVTLASVLGCCADLLASFLARQIHCLILKYGYLPNVILDTSVVDVYGKCLEMNDARKMFDLILHPNEISWNVIVRRYLEAGSAGEAMLMFFQMIREGVKPLSFTVSNTLKACSKVLALKEGNQIHAYLSKTGFEGDNVVGCSLMDVYAKCGVVDDARQLFDQLPCKDVVSWTSMISGYVACGRVDEAEKIFEEMPERNVISWNALLAGYIRFFCWDKASDFFCRMWRETGKLDLVSLGLQLNACAGISDLDRGKQIHGFAYRHNWESDKFFRNQLVDMYAKCGNLRNAEISFSIMADQRDTVSWNSLISGYIRYGRSEETLVALSEMQRETIPNEFTFTTILAACANIFMLDVGKQIHAFMLRNGFQLNAIVRGALVDMYSKCRLIEYAIKIFEEESTRDLILWNTIILGCAYNGRGEQSLDLFEEMKKEVAADNVTFIGVLLACVSQGYVDLGRRYFDSMSNEYGIIPRIEHYECMIELLGKYGWMVELEDFIQRLPFEPTIPMWIRIFDCCREHGNIRLGERAAKFINESNPLTPVQFEIIPKAGHHMSCSSG</sequence>
<protein>
    <recommendedName>
        <fullName evidence="5">Pentatricopeptide repeat-containing protein</fullName>
    </recommendedName>
</protein>
<dbReference type="PANTHER" id="PTHR47926">
    <property type="entry name" value="PENTATRICOPEPTIDE REPEAT-CONTAINING PROTEIN"/>
    <property type="match status" value="1"/>
</dbReference>
<dbReference type="InterPro" id="IPR002885">
    <property type="entry name" value="PPR_rpt"/>
</dbReference>
<dbReference type="FunFam" id="1.25.40.10:FF:000425">
    <property type="entry name" value="Pentatricopeptide repeat-containing protein At3g26540"/>
    <property type="match status" value="1"/>
</dbReference>
<keyword evidence="1" id="KW-0677">Repeat</keyword>
<feature type="repeat" description="PPR" evidence="2">
    <location>
        <begin position="225"/>
        <end position="259"/>
    </location>
</feature>
<evidence type="ECO:0000313" key="3">
    <source>
        <dbReference type="EMBL" id="KAG6530650.1"/>
    </source>
</evidence>
<feature type="repeat" description="PPR" evidence="2">
    <location>
        <begin position="459"/>
        <end position="493"/>
    </location>
</feature>
<feature type="repeat" description="PPR" evidence="2">
    <location>
        <begin position="124"/>
        <end position="158"/>
    </location>
</feature>